<organism evidence="2 3">
    <name type="scientific">Plakobranchus ocellatus</name>
    <dbReference type="NCBI Taxonomy" id="259542"/>
    <lineage>
        <taxon>Eukaryota</taxon>
        <taxon>Metazoa</taxon>
        <taxon>Spiralia</taxon>
        <taxon>Lophotrochozoa</taxon>
        <taxon>Mollusca</taxon>
        <taxon>Gastropoda</taxon>
        <taxon>Heterobranchia</taxon>
        <taxon>Euthyneura</taxon>
        <taxon>Panpulmonata</taxon>
        <taxon>Sacoglossa</taxon>
        <taxon>Placobranchoidea</taxon>
        <taxon>Plakobranchidae</taxon>
        <taxon>Plakobranchus</taxon>
    </lineage>
</organism>
<proteinExistence type="predicted"/>
<gene>
    <name evidence="2" type="ORF">PoB_001533600</name>
</gene>
<evidence type="ECO:0000313" key="2">
    <source>
        <dbReference type="EMBL" id="GFN88830.1"/>
    </source>
</evidence>
<name>A0AAV3YZ47_9GAST</name>
<dbReference type="AlphaFoldDB" id="A0AAV3YZ47"/>
<comment type="caution">
    <text evidence="2">The sequence shown here is derived from an EMBL/GenBank/DDBJ whole genome shotgun (WGS) entry which is preliminary data.</text>
</comment>
<dbReference type="EMBL" id="BLXT01001882">
    <property type="protein sequence ID" value="GFN88830.1"/>
    <property type="molecule type" value="Genomic_DNA"/>
</dbReference>
<dbReference type="Proteomes" id="UP000735302">
    <property type="component" value="Unassembled WGS sequence"/>
</dbReference>
<sequence>MFLCSLSRVECLVCVCVVIGSSDLVTTQAGSTDRRGFGWDRHFDFITRTVQSLNGPGARGRVTCLVNDNVSEAEKVSGELKGHGWDCYHCKSSEPKEAITVSSSSYSKENKENRKPKQQRLECCKKIISLNNKFRIQR</sequence>
<keyword evidence="1" id="KW-0732">Signal</keyword>
<accession>A0AAV3YZ47</accession>
<keyword evidence="3" id="KW-1185">Reference proteome</keyword>
<reference evidence="2 3" key="1">
    <citation type="journal article" date="2021" name="Elife">
        <title>Chloroplast acquisition without the gene transfer in kleptoplastic sea slugs, Plakobranchus ocellatus.</title>
        <authorList>
            <person name="Maeda T."/>
            <person name="Takahashi S."/>
            <person name="Yoshida T."/>
            <person name="Shimamura S."/>
            <person name="Takaki Y."/>
            <person name="Nagai Y."/>
            <person name="Toyoda A."/>
            <person name="Suzuki Y."/>
            <person name="Arimoto A."/>
            <person name="Ishii H."/>
            <person name="Satoh N."/>
            <person name="Nishiyama T."/>
            <person name="Hasebe M."/>
            <person name="Maruyama T."/>
            <person name="Minagawa J."/>
            <person name="Obokata J."/>
            <person name="Shigenobu S."/>
        </authorList>
    </citation>
    <scope>NUCLEOTIDE SEQUENCE [LARGE SCALE GENOMIC DNA]</scope>
</reference>
<evidence type="ECO:0000256" key="1">
    <source>
        <dbReference type="SAM" id="SignalP"/>
    </source>
</evidence>
<protein>
    <submittedName>
        <fullName evidence="2">Uncharacterized protein</fullName>
    </submittedName>
</protein>
<feature type="chain" id="PRO_5043629571" evidence="1">
    <location>
        <begin position="30"/>
        <end position="138"/>
    </location>
</feature>
<evidence type="ECO:0000313" key="3">
    <source>
        <dbReference type="Proteomes" id="UP000735302"/>
    </source>
</evidence>
<feature type="signal peptide" evidence="1">
    <location>
        <begin position="1"/>
        <end position="29"/>
    </location>
</feature>